<dbReference type="InterPro" id="IPR007692">
    <property type="entry name" value="DNA_helicase_DnaB"/>
</dbReference>
<dbReference type="GO" id="GO:0005524">
    <property type="term" value="F:ATP binding"/>
    <property type="evidence" value="ECO:0007669"/>
    <property type="project" value="UniProtKB-UniRule"/>
</dbReference>
<dbReference type="InterPro" id="IPR007693">
    <property type="entry name" value="DNA_helicase_DnaB-like_N"/>
</dbReference>
<dbReference type="SUPFAM" id="SSF52540">
    <property type="entry name" value="P-loop containing nucleoside triphosphate hydrolases"/>
    <property type="match status" value="1"/>
</dbReference>
<dbReference type="InterPro" id="IPR036185">
    <property type="entry name" value="DNA_heli_DnaB-like_N_sf"/>
</dbReference>
<dbReference type="InterPro" id="IPR016136">
    <property type="entry name" value="DNA_helicase_N/primase_C"/>
</dbReference>
<evidence type="ECO:0000256" key="3">
    <source>
        <dbReference type="ARBA" id="ARBA00022705"/>
    </source>
</evidence>
<protein>
    <recommendedName>
        <fullName evidence="11 12">Replicative DNA helicase</fullName>
        <ecNumber evidence="11 12">5.6.2.3</ecNumber>
    </recommendedName>
</protein>
<evidence type="ECO:0000256" key="6">
    <source>
        <dbReference type="ARBA" id="ARBA00022806"/>
    </source>
</evidence>
<dbReference type="STRING" id="869279.SE15_01310"/>
<dbReference type="GO" id="GO:1990077">
    <property type="term" value="C:primosome complex"/>
    <property type="evidence" value="ECO:0007669"/>
    <property type="project" value="UniProtKB-UniRule"/>
</dbReference>
<dbReference type="PATRIC" id="fig|869279.4.peg.259"/>
<dbReference type="GO" id="GO:0005829">
    <property type="term" value="C:cytosol"/>
    <property type="evidence" value="ECO:0007669"/>
    <property type="project" value="TreeGrafter"/>
</dbReference>
<feature type="region of interest" description="Disordered" evidence="13">
    <location>
        <begin position="1"/>
        <end position="20"/>
    </location>
</feature>
<dbReference type="Pfam" id="PF00772">
    <property type="entry name" value="DnaB"/>
    <property type="match status" value="1"/>
</dbReference>
<keyword evidence="16" id="KW-1185">Reference proteome</keyword>
<evidence type="ECO:0000256" key="4">
    <source>
        <dbReference type="ARBA" id="ARBA00022741"/>
    </source>
</evidence>
<dbReference type="Pfam" id="PF03796">
    <property type="entry name" value="DnaB_C"/>
    <property type="match status" value="1"/>
</dbReference>
<evidence type="ECO:0000256" key="10">
    <source>
        <dbReference type="ARBA" id="ARBA00048954"/>
    </source>
</evidence>
<evidence type="ECO:0000256" key="5">
    <source>
        <dbReference type="ARBA" id="ARBA00022801"/>
    </source>
</evidence>
<dbReference type="Proteomes" id="UP000050544">
    <property type="component" value="Unassembled WGS sequence"/>
</dbReference>
<proteinExistence type="inferred from homology"/>
<dbReference type="NCBIfam" id="TIGR00665">
    <property type="entry name" value="DnaB"/>
    <property type="match status" value="1"/>
</dbReference>
<dbReference type="RefSeq" id="WP_054520297.1">
    <property type="nucleotide sequence ID" value="NZ_LGKO01000002.1"/>
</dbReference>
<evidence type="ECO:0000259" key="14">
    <source>
        <dbReference type="PROSITE" id="PS51199"/>
    </source>
</evidence>
<dbReference type="InterPro" id="IPR027417">
    <property type="entry name" value="P-loop_NTPase"/>
</dbReference>
<gene>
    <name evidence="15" type="ORF">SE15_01310</name>
</gene>
<dbReference type="EC" id="5.6.2.3" evidence="11 12"/>
<comment type="caution">
    <text evidence="15">The sequence shown here is derived from an EMBL/GenBank/DDBJ whole genome shotgun (WGS) entry which is preliminary data.</text>
</comment>
<keyword evidence="6 12" id="KW-0347">Helicase</keyword>
<dbReference type="OrthoDB" id="9773982at2"/>
<comment type="function">
    <text evidence="12">The main replicative DNA helicase, it participates in initiation and elongation during chromosome replication. Travels ahead of the DNA replisome, separating dsDNA into templates for DNA synthesis. A processive ATP-dependent 5'-3' DNA helicase it has DNA-dependent ATPase activity.</text>
</comment>
<evidence type="ECO:0000256" key="11">
    <source>
        <dbReference type="NCBIfam" id="TIGR00665"/>
    </source>
</evidence>
<dbReference type="PANTHER" id="PTHR30153:SF2">
    <property type="entry name" value="REPLICATIVE DNA HELICASE"/>
    <property type="match status" value="1"/>
</dbReference>
<dbReference type="PROSITE" id="PS51199">
    <property type="entry name" value="SF4_HELICASE"/>
    <property type="match status" value="1"/>
</dbReference>
<evidence type="ECO:0000256" key="7">
    <source>
        <dbReference type="ARBA" id="ARBA00022840"/>
    </source>
</evidence>
<name>A0A0P6XKD4_9CHLR</name>
<evidence type="ECO:0000313" key="15">
    <source>
        <dbReference type="EMBL" id="KPL83894.1"/>
    </source>
</evidence>
<keyword evidence="5 12" id="KW-0378">Hydrolase</keyword>
<dbReference type="GO" id="GO:0003677">
    <property type="term" value="F:DNA binding"/>
    <property type="evidence" value="ECO:0007669"/>
    <property type="project" value="UniProtKB-UniRule"/>
</dbReference>
<evidence type="ECO:0000256" key="8">
    <source>
        <dbReference type="ARBA" id="ARBA00023125"/>
    </source>
</evidence>
<dbReference type="InterPro" id="IPR007694">
    <property type="entry name" value="DNA_helicase_DnaB-like_C"/>
</dbReference>
<evidence type="ECO:0000256" key="12">
    <source>
        <dbReference type="RuleBase" id="RU362085"/>
    </source>
</evidence>
<dbReference type="PANTHER" id="PTHR30153">
    <property type="entry name" value="REPLICATIVE DNA HELICASE DNAB"/>
    <property type="match status" value="1"/>
</dbReference>
<sequence>MSELPPVIETSTSSFEQVHPHNREAEEAVLGAVLINPEVYFDLAQILRPEDFYIARNRWVWEAFVHLTEHRIPIDYLTVSQVLEEKGHLTEIGGQAYLLALINQTPTSLHAEAYARLVQESAIRRRMLAAANELARLAYDPRRSVDVIIDEAEKTVFSLSERRLQRDIQHIQTVLSSYYDRIDQLSQRSDEIYGVPTGLIDLDRLLGGMQRSDLLIVAGRPGSGKTGFLLSVAKNAAQRHRKHVAIFSLEMSAEQLVQRLIAQETGIDTQRLRTGKLTDEEWPLFTHAIEVLSDTQIWLDDTPAITPLQLRTKCRRLHLEYPLDLIIVDYLQLMAGDTRAENRVQEVSYISRNLKILARELNVPVLAAAQLSRAVEQRADKRPMLSDLRESGSLEQDADVVMFIHRPEGLEKDSPRRNLAEIIVAKHRNGPTHGGIEVVFLNNLARFDNAATVRTSGY</sequence>
<evidence type="ECO:0000256" key="2">
    <source>
        <dbReference type="ARBA" id="ARBA00022515"/>
    </source>
</evidence>
<dbReference type="AlphaFoldDB" id="A0A0P6XKD4"/>
<evidence type="ECO:0000256" key="1">
    <source>
        <dbReference type="ARBA" id="ARBA00008428"/>
    </source>
</evidence>
<comment type="catalytic activity">
    <reaction evidence="10 12">
        <text>ATP + H2O = ADP + phosphate + H(+)</text>
        <dbReference type="Rhea" id="RHEA:13065"/>
        <dbReference type="ChEBI" id="CHEBI:15377"/>
        <dbReference type="ChEBI" id="CHEBI:15378"/>
        <dbReference type="ChEBI" id="CHEBI:30616"/>
        <dbReference type="ChEBI" id="CHEBI:43474"/>
        <dbReference type="ChEBI" id="CHEBI:456216"/>
        <dbReference type="EC" id="5.6.2.3"/>
    </reaction>
</comment>
<evidence type="ECO:0000256" key="13">
    <source>
        <dbReference type="SAM" id="MobiDB-lite"/>
    </source>
</evidence>
<dbReference type="GO" id="GO:0016887">
    <property type="term" value="F:ATP hydrolysis activity"/>
    <property type="evidence" value="ECO:0007669"/>
    <property type="project" value="RHEA"/>
</dbReference>
<evidence type="ECO:0000256" key="9">
    <source>
        <dbReference type="ARBA" id="ARBA00023235"/>
    </source>
</evidence>
<dbReference type="EMBL" id="LGKO01000002">
    <property type="protein sequence ID" value="KPL83894.1"/>
    <property type="molecule type" value="Genomic_DNA"/>
</dbReference>
<dbReference type="Gene3D" id="1.10.860.10">
    <property type="entry name" value="DNAb Helicase, Chain A"/>
    <property type="match status" value="1"/>
</dbReference>
<dbReference type="GO" id="GO:0043139">
    <property type="term" value="F:5'-3' DNA helicase activity"/>
    <property type="evidence" value="ECO:0007669"/>
    <property type="project" value="UniProtKB-EC"/>
</dbReference>
<accession>A0A0P6XKD4</accession>
<dbReference type="GO" id="GO:0006269">
    <property type="term" value="P:DNA replication, synthesis of primer"/>
    <property type="evidence" value="ECO:0007669"/>
    <property type="project" value="UniProtKB-UniRule"/>
</dbReference>
<keyword evidence="7 12" id="KW-0067">ATP-binding</keyword>
<reference evidence="15 16" key="1">
    <citation type="submission" date="2015-07" db="EMBL/GenBank/DDBJ databases">
        <title>Whole genome sequence of Thermanaerothrix daxensis DSM 23592.</title>
        <authorList>
            <person name="Hemp J."/>
            <person name="Ward L.M."/>
            <person name="Pace L.A."/>
            <person name="Fischer W.W."/>
        </authorList>
    </citation>
    <scope>NUCLEOTIDE SEQUENCE [LARGE SCALE GENOMIC DNA]</scope>
    <source>
        <strain evidence="15 16">GNS-1</strain>
    </source>
</reference>
<dbReference type="SUPFAM" id="SSF48024">
    <property type="entry name" value="N-terminal domain of DnaB helicase"/>
    <property type="match status" value="1"/>
</dbReference>
<keyword evidence="9" id="KW-0413">Isomerase</keyword>
<keyword evidence="2 12" id="KW-0639">Primosome</keyword>
<keyword evidence="4 12" id="KW-0547">Nucleotide-binding</keyword>
<dbReference type="Gene3D" id="3.40.50.300">
    <property type="entry name" value="P-loop containing nucleotide triphosphate hydrolases"/>
    <property type="match status" value="1"/>
</dbReference>
<evidence type="ECO:0000313" key="16">
    <source>
        <dbReference type="Proteomes" id="UP000050544"/>
    </source>
</evidence>
<feature type="domain" description="SF4 helicase" evidence="14">
    <location>
        <begin position="188"/>
        <end position="454"/>
    </location>
</feature>
<keyword evidence="8 12" id="KW-0238">DNA-binding</keyword>
<keyword evidence="3 12" id="KW-0235">DNA replication</keyword>
<organism evidence="15 16">
    <name type="scientific">Thermanaerothrix daxensis</name>
    <dbReference type="NCBI Taxonomy" id="869279"/>
    <lineage>
        <taxon>Bacteria</taxon>
        <taxon>Bacillati</taxon>
        <taxon>Chloroflexota</taxon>
        <taxon>Anaerolineae</taxon>
        <taxon>Anaerolineales</taxon>
        <taxon>Anaerolineaceae</taxon>
        <taxon>Thermanaerothrix</taxon>
    </lineage>
</organism>
<dbReference type="CDD" id="cd00984">
    <property type="entry name" value="DnaB_C"/>
    <property type="match status" value="1"/>
</dbReference>
<dbReference type="FunFam" id="1.10.860.10:FF:000001">
    <property type="entry name" value="Replicative DNA helicase"/>
    <property type="match status" value="1"/>
</dbReference>
<comment type="similarity">
    <text evidence="1 12">Belongs to the helicase family. DnaB subfamily.</text>
</comment>
<dbReference type="NCBIfam" id="NF004384">
    <property type="entry name" value="PRK05748.1"/>
    <property type="match status" value="1"/>
</dbReference>